<feature type="non-terminal residue" evidence="2">
    <location>
        <position position="70"/>
    </location>
</feature>
<protein>
    <submittedName>
        <fullName evidence="2">Uncharacterized protein</fullName>
    </submittedName>
</protein>
<feature type="region of interest" description="Disordered" evidence="1">
    <location>
        <begin position="1"/>
        <end position="70"/>
    </location>
</feature>
<keyword evidence="3" id="KW-1185">Reference proteome</keyword>
<comment type="caution">
    <text evidence="2">The sequence shown here is derived from an EMBL/GenBank/DDBJ whole genome shotgun (WGS) entry which is preliminary data.</text>
</comment>
<accession>A0ABV0MSX6</accession>
<evidence type="ECO:0000313" key="3">
    <source>
        <dbReference type="Proteomes" id="UP001476798"/>
    </source>
</evidence>
<proteinExistence type="predicted"/>
<reference evidence="2 3" key="1">
    <citation type="submission" date="2021-06" db="EMBL/GenBank/DDBJ databases">
        <authorList>
            <person name="Palmer J.M."/>
        </authorList>
    </citation>
    <scope>NUCLEOTIDE SEQUENCE [LARGE SCALE GENOMIC DNA]</scope>
    <source>
        <strain evidence="2 3">GA_2019</strain>
        <tissue evidence="2">Muscle</tissue>
    </source>
</reference>
<name>A0ABV0MSX6_9TELE</name>
<evidence type="ECO:0000256" key="1">
    <source>
        <dbReference type="SAM" id="MobiDB-lite"/>
    </source>
</evidence>
<organism evidence="2 3">
    <name type="scientific">Goodea atripinnis</name>
    <dbReference type="NCBI Taxonomy" id="208336"/>
    <lineage>
        <taxon>Eukaryota</taxon>
        <taxon>Metazoa</taxon>
        <taxon>Chordata</taxon>
        <taxon>Craniata</taxon>
        <taxon>Vertebrata</taxon>
        <taxon>Euteleostomi</taxon>
        <taxon>Actinopterygii</taxon>
        <taxon>Neopterygii</taxon>
        <taxon>Teleostei</taxon>
        <taxon>Neoteleostei</taxon>
        <taxon>Acanthomorphata</taxon>
        <taxon>Ovalentaria</taxon>
        <taxon>Atherinomorphae</taxon>
        <taxon>Cyprinodontiformes</taxon>
        <taxon>Goodeidae</taxon>
        <taxon>Goodea</taxon>
    </lineage>
</organism>
<dbReference type="EMBL" id="JAHRIO010011461">
    <property type="protein sequence ID" value="MEQ2162231.1"/>
    <property type="molecule type" value="Genomic_DNA"/>
</dbReference>
<sequence length="70" mass="7660">LWHYQKSAVSSQPVHGELPIGRDRVVPAQEEAADTELADPAQPQRALCGLQGPGHQDPAQEMPLPQKQRV</sequence>
<feature type="non-terminal residue" evidence="2">
    <location>
        <position position="1"/>
    </location>
</feature>
<gene>
    <name evidence="2" type="ORF">GOODEAATRI_017755</name>
</gene>
<evidence type="ECO:0000313" key="2">
    <source>
        <dbReference type="EMBL" id="MEQ2162231.1"/>
    </source>
</evidence>
<dbReference type="Proteomes" id="UP001476798">
    <property type="component" value="Unassembled WGS sequence"/>
</dbReference>